<dbReference type="SUPFAM" id="SSF55347">
    <property type="entry name" value="Glyceraldehyde-3-phosphate dehydrogenase-like, C-terminal domain"/>
    <property type="match status" value="1"/>
</dbReference>
<evidence type="ECO:0000259" key="3">
    <source>
        <dbReference type="Pfam" id="PF02894"/>
    </source>
</evidence>
<dbReference type="InterPro" id="IPR000683">
    <property type="entry name" value="Gfo/Idh/MocA-like_OxRdtase_N"/>
</dbReference>
<accession>A0ABY6ZCI9</accession>
<dbReference type="PANTHER" id="PTHR43249:SF1">
    <property type="entry name" value="D-GLUCOSIDE 3-DEHYDROGENASE"/>
    <property type="match status" value="1"/>
</dbReference>
<comment type="similarity">
    <text evidence="1">Belongs to the Gfo/Idh/MocA family.</text>
</comment>
<reference evidence="4" key="1">
    <citation type="submission" date="2022-08" db="EMBL/GenBank/DDBJ databases">
        <title>Alicyclobacillus fastidiosus DSM 17978, complete genome.</title>
        <authorList>
            <person name="Wang Q."/>
            <person name="Cai R."/>
            <person name="Wang Z."/>
        </authorList>
    </citation>
    <scope>NUCLEOTIDE SEQUENCE</scope>
    <source>
        <strain evidence="4">DSM 17978</strain>
    </source>
</reference>
<dbReference type="Pfam" id="PF02894">
    <property type="entry name" value="GFO_IDH_MocA_C"/>
    <property type="match status" value="1"/>
</dbReference>
<dbReference type="Gene3D" id="3.30.360.10">
    <property type="entry name" value="Dihydrodipicolinate Reductase, domain 2"/>
    <property type="match status" value="1"/>
</dbReference>
<feature type="domain" description="Gfo/Idh/MocA-like oxidoreductase N-terminal" evidence="2">
    <location>
        <begin position="6"/>
        <end position="121"/>
    </location>
</feature>
<evidence type="ECO:0000313" key="5">
    <source>
        <dbReference type="Proteomes" id="UP001164761"/>
    </source>
</evidence>
<gene>
    <name evidence="4" type="ORF">NZD89_19985</name>
</gene>
<dbReference type="PANTHER" id="PTHR43249">
    <property type="entry name" value="UDP-N-ACETYL-2-AMINO-2-DEOXY-D-GLUCURONATE OXIDASE"/>
    <property type="match status" value="1"/>
</dbReference>
<dbReference type="SUPFAM" id="SSF51735">
    <property type="entry name" value="NAD(P)-binding Rossmann-fold domains"/>
    <property type="match status" value="1"/>
</dbReference>
<organism evidence="4 5">
    <name type="scientific">Alicyclobacillus fastidiosus</name>
    <dbReference type="NCBI Taxonomy" id="392011"/>
    <lineage>
        <taxon>Bacteria</taxon>
        <taxon>Bacillati</taxon>
        <taxon>Bacillota</taxon>
        <taxon>Bacilli</taxon>
        <taxon>Bacillales</taxon>
        <taxon>Alicyclobacillaceae</taxon>
        <taxon>Alicyclobacillus</taxon>
    </lineage>
</organism>
<proteinExistence type="inferred from homology"/>
<dbReference type="InterPro" id="IPR036291">
    <property type="entry name" value="NAD(P)-bd_dom_sf"/>
</dbReference>
<sequence length="346" mass="38191">MTKPYHFAVIGCGGISRVHIEQISQIPHAKLVAVSDIIETNARAVGDRVGVDWYTDYHELLKRSDIDIVNIVTPSGTHAEIVVDAARAGKHIIVEKPIDTTVEKAEWAISECRKAGVKLSVVSQHRFDDSTMRVKNEMMTGKFGKLVLAQASVHWYRSQAYFERSPGSGTWAMDGGGVLMIQALHTLDVLQHLVGPISTVYSHVNTATHPGIEVEDVAATTVTFDNGAVGTISATTSAYPRNSTRLEIFGELGSAVVENDHLTHLYFRTPDEPGQMFGGDALNWADGLKHNEKQVAHRRQFEDMIEAVHHNREPLVNGEESMKVLRLILAMYESARTNTPISLSKF</sequence>
<dbReference type="EMBL" id="CP104067">
    <property type="protein sequence ID" value="WAH40576.1"/>
    <property type="molecule type" value="Genomic_DNA"/>
</dbReference>
<dbReference type="Gene3D" id="3.40.50.720">
    <property type="entry name" value="NAD(P)-binding Rossmann-like Domain"/>
    <property type="match status" value="1"/>
</dbReference>
<dbReference type="InterPro" id="IPR052515">
    <property type="entry name" value="Gfo/Idh/MocA_Oxidoreductase"/>
</dbReference>
<dbReference type="RefSeq" id="WP_268004477.1">
    <property type="nucleotide sequence ID" value="NZ_BSUT01000001.1"/>
</dbReference>
<name>A0ABY6ZCI9_9BACL</name>
<evidence type="ECO:0000313" key="4">
    <source>
        <dbReference type="EMBL" id="WAH40576.1"/>
    </source>
</evidence>
<evidence type="ECO:0000256" key="1">
    <source>
        <dbReference type="ARBA" id="ARBA00010928"/>
    </source>
</evidence>
<protein>
    <submittedName>
        <fullName evidence="4">Gfo/Idh/MocA family oxidoreductase</fullName>
    </submittedName>
</protein>
<dbReference type="Proteomes" id="UP001164761">
    <property type="component" value="Chromosome"/>
</dbReference>
<evidence type="ECO:0000259" key="2">
    <source>
        <dbReference type="Pfam" id="PF01408"/>
    </source>
</evidence>
<keyword evidence="5" id="KW-1185">Reference proteome</keyword>
<dbReference type="Pfam" id="PF01408">
    <property type="entry name" value="GFO_IDH_MocA"/>
    <property type="match status" value="1"/>
</dbReference>
<feature type="domain" description="Gfo/Idh/MocA-like oxidoreductase C-terminal" evidence="3">
    <location>
        <begin position="140"/>
        <end position="343"/>
    </location>
</feature>
<dbReference type="InterPro" id="IPR004104">
    <property type="entry name" value="Gfo/Idh/MocA-like_OxRdtase_C"/>
</dbReference>